<sequence>MGNFLALSSIIGRTKNEVITSLTNYAISVNGGLQEESHIDSSTDNCCIIDEENGNVSIFYPNGFVEWDDSSAYLSRELNATVFSFHIHDGDFWMYVLYNNGQIIDQFNPIPDYWDENISDEEIESWKGDANILAQYLKNVTPSDIDKYLVKWDLEEEETEKAYSTDEYAQEEWQLIDFMNRLSLPYPLDFDGNPKGLTFKLWTKQLKLVTVKKKSSTTEIKNEKPWWKFW</sequence>
<evidence type="ECO:0000313" key="2">
    <source>
        <dbReference type="Proteomes" id="UP001236507"/>
    </source>
</evidence>
<dbReference type="RefSeq" id="WP_283346266.1">
    <property type="nucleotide sequence ID" value="NZ_JASHIF010000024.1"/>
</dbReference>
<protein>
    <submittedName>
        <fullName evidence="1">Uncharacterized protein</fullName>
    </submittedName>
</protein>
<reference evidence="1 2" key="1">
    <citation type="submission" date="2023-05" db="EMBL/GenBank/DDBJ databases">
        <title>Novel species of genus Flectobacillus isolated from stream in China.</title>
        <authorList>
            <person name="Lu H."/>
        </authorList>
    </citation>
    <scope>NUCLEOTIDE SEQUENCE [LARGE SCALE GENOMIC DNA]</scope>
    <source>
        <strain evidence="1 2">KCTC 42575</strain>
    </source>
</reference>
<proteinExistence type="predicted"/>
<gene>
    <name evidence="1" type="ORF">QM524_22100</name>
</gene>
<keyword evidence="2" id="KW-1185">Reference proteome</keyword>
<evidence type="ECO:0000313" key="1">
    <source>
        <dbReference type="EMBL" id="MDI9861931.1"/>
    </source>
</evidence>
<dbReference type="Proteomes" id="UP001236507">
    <property type="component" value="Unassembled WGS sequence"/>
</dbReference>
<accession>A0ABT6YEB2</accession>
<name>A0ABT6YEB2_9BACT</name>
<comment type="caution">
    <text evidence="1">The sequence shown here is derived from an EMBL/GenBank/DDBJ whole genome shotgun (WGS) entry which is preliminary data.</text>
</comment>
<organism evidence="1 2">
    <name type="scientific">Flectobacillus roseus</name>
    <dbReference type="NCBI Taxonomy" id="502259"/>
    <lineage>
        <taxon>Bacteria</taxon>
        <taxon>Pseudomonadati</taxon>
        <taxon>Bacteroidota</taxon>
        <taxon>Cytophagia</taxon>
        <taxon>Cytophagales</taxon>
        <taxon>Flectobacillaceae</taxon>
        <taxon>Flectobacillus</taxon>
    </lineage>
</organism>
<dbReference type="EMBL" id="JASHIF010000024">
    <property type="protein sequence ID" value="MDI9861931.1"/>
    <property type="molecule type" value="Genomic_DNA"/>
</dbReference>